<protein>
    <recommendedName>
        <fullName evidence="4">DUF4148 domain-containing protein</fullName>
    </recommendedName>
</protein>
<keyword evidence="3" id="KW-1185">Reference proteome</keyword>
<organism evidence="2 3">
    <name type="scientific">Alcaligenes endophyticus</name>
    <dbReference type="NCBI Taxonomy" id="1929088"/>
    <lineage>
        <taxon>Bacteria</taxon>
        <taxon>Pseudomonadati</taxon>
        <taxon>Pseudomonadota</taxon>
        <taxon>Betaproteobacteria</taxon>
        <taxon>Burkholderiales</taxon>
        <taxon>Alcaligenaceae</taxon>
        <taxon>Alcaligenes</taxon>
    </lineage>
</organism>
<name>A0ABT8EJZ4_9BURK</name>
<sequence>MKNVTLTIATISLLAGLFGAASAQAASVNYEIDAPAVSTTARLNVAPFPSQQQITGHAGDSQGEYLSYPAVSTTSSLSSADVQAQQQQWAATHNTFVPF</sequence>
<feature type="signal peptide" evidence="1">
    <location>
        <begin position="1"/>
        <end position="25"/>
    </location>
</feature>
<evidence type="ECO:0000313" key="3">
    <source>
        <dbReference type="Proteomes" id="UP001168613"/>
    </source>
</evidence>
<proteinExistence type="predicted"/>
<keyword evidence="1" id="KW-0732">Signal</keyword>
<accession>A0ABT8EJZ4</accession>
<reference evidence="2" key="1">
    <citation type="submission" date="2021-11" db="EMBL/GenBank/DDBJ databases">
        <title>Draft genome sequence of Alcaligenes endophyticus type strain CCUG 75668T.</title>
        <authorList>
            <person name="Salva-Serra F."/>
            <person name="Duran R.E."/>
            <person name="Seeger M."/>
            <person name="Moore E.R.B."/>
            <person name="Jaen-Luchoro D."/>
        </authorList>
    </citation>
    <scope>NUCLEOTIDE SEQUENCE</scope>
    <source>
        <strain evidence="2">CCUG 75668</strain>
    </source>
</reference>
<comment type="caution">
    <text evidence="2">The sequence shown here is derived from an EMBL/GenBank/DDBJ whole genome shotgun (WGS) entry which is preliminary data.</text>
</comment>
<feature type="chain" id="PRO_5045998469" description="DUF4148 domain-containing protein" evidence="1">
    <location>
        <begin position="26"/>
        <end position="99"/>
    </location>
</feature>
<evidence type="ECO:0000313" key="2">
    <source>
        <dbReference type="EMBL" id="MDN4121460.1"/>
    </source>
</evidence>
<dbReference type="Proteomes" id="UP001168613">
    <property type="component" value="Unassembled WGS sequence"/>
</dbReference>
<gene>
    <name evidence="2" type="ORF">LMS43_09180</name>
</gene>
<evidence type="ECO:0008006" key="4">
    <source>
        <dbReference type="Google" id="ProtNLM"/>
    </source>
</evidence>
<evidence type="ECO:0000256" key="1">
    <source>
        <dbReference type="SAM" id="SignalP"/>
    </source>
</evidence>
<dbReference type="RefSeq" id="WP_266124137.1">
    <property type="nucleotide sequence ID" value="NZ_JAJHNU010000002.1"/>
</dbReference>
<dbReference type="EMBL" id="JAJHNU010000002">
    <property type="protein sequence ID" value="MDN4121460.1"/>
    <property type="molecule type" value="Genomic_DNA"/>
</dbReference>